<organism evidence="1 2">
    <name type="scientific">Podarcis lilfordi</name>
    <name type="common">Lilford's wall lizard</name>
    <dbReference type="NCBI Taxonomy" id="74358"/>
    <lineage>
        <taxon>Eukaryota</taxon>
        <taxon>Metazoa</taxon>
        <taxon>Chordata</taxon>
        <taxon>Craniata</taxon>
        <taxon>Vertebrata</taxon>
        <taxon>Euteleostomi</taxon>
        <taxon>Lepidosauria</taxon>
        <taxon>Squamata</taxon>
        <taxon>Bifurcata</taxon>
        <taxon>Unidentata</taxon>
        <taxon>Episquamata</taxon>
        <taxon>Laterata</taxon>
        <taxon>Lacertibaenia</taxon>
        <taxon>Lacertidae</taxon>
        <taxon>Podarcis</taxon>
    </lineage>
</organism>
<protein>
    <submittedName>
        <fullName evidence="1">Uncharacterized protein</fullName>
    </submittedName>
</protein>
<sequence>MLLCAGWQKWNSGSETTLFQVIVKGFKMESATAYMGLATQGKHASHCEQSAKATTTSLVRRAKELLTCLERSSKRTGLLKANSKGKRGESSLQ</sequence>
<dbReference type="AlphaFoldDB" id="A0AA35KLV3"/>
<dbReference type="Proteomes" id="UP001178461">
    <property type="component" value="Chromosome 7"/>
</dbReference>
<gene>
    <name evidence="1" type="ORF">PODLI_1B037901</name>
</gene>
<dbReference type="EMBL" id="OX395132">
    <property type="protein sequence ID" value="CAI5779959.1"/>
    <property type="molecule type" value="Genomic_DNA"/>
</dbReference>
<evidence type="ECO:0000313" key="2">
    <source>
        <dbReference type="Proteomes" id="UP001178461"/>
    </source>
</evidence>
<evidence type="ECO:0000313" key="1">
    <source>
        <dbReference type="EMBL" id="CAI5779959.1"/>
    </source>
</evidence>
<name>A0AA35KLV3_9SAUR</name>
<accession>A0AA35KLV3</accession>
<keyword evidence="2" id="KW-1185">Reference proteome</keyword>
<reference evidence="1" key="1">
    <citation type="submission" date="2022-12" db="EMBL/GenBank/DDBJ databases">
        <authorList>
            <person name="Alioto T."/>
            <person name="Alioto T."/>
            <person name="Gomez Garrido J."/>
        </authorList>
    </citation>
    <scope>NUCLEOTIDE SEQUENCE</scope>
</reference>
<proteinExistence type="predicted"/>